<evidence type="ECO:0000313" key="1">
    <source>
        <dbReference type="EMBL" id="MBM2413663.1"/>
    </source>
</evidence>
<sequence length="85" mass="9726">MRDIFAPPPSRRPPPALSPDQWIAHVFSAQAAAKGGVVRRQARDIERILGWERFRYELQRRGFRAVVNGGQVVIFCNTEPVHVFE</sequence>
<evidence type="ECO:0000313" key="3">
    <source>
        <dbReference type="Proteomes" id="UP000755667"/>
    </source>
</evidence>
<dbReference type="GO" id="GO:0016853">
    <property type="term" value="F:isomerase activity"/>
    <property type="evidence" value="ECO:0007669"/>
    <property type="project" value="UniProtKB-KW"/>
</dbReference>
<dbReference type="EMBL" id="JAFBXE010000010">
    <property type="protein sequence ID" value="MBM2413663.1"/>
    <property type="molecule type" value="Genomic_DNA"/>
</dbReference>
<keyword evidence="4" id="KW-1185">Reference proteome</keyword>
<comment type="caution">
    <text evidence="1">The sequence shown here is derived from an EMBL/GenBank/DDBJ whole genome shotgun (WGS) entry which is preliminary data.</text>
</comment>
<dbReference type="GeneID" id="62642499"/>
<accession>A0A9Q2P5L8</accession>
<dbReference type="RefSeq" id="WP_085632110.1">
    <property type="nucleotide sequence ID" value="NZ_JAFBWU010000010.1"/>
</dbReference>
<gene>
    <name evidence="1" type="ORF">JQX41_15210</name>
    <name evidence="2" type="ORF">JQX48_15220</name>
</gene>
<evidence type="ECO:0000313" key="2">
    <source>
        <dbReference type="EMBL" id="MBM2418332.1"/>
    </source>
</evidence>
<organism evidence="1 3">
    <name type="scientific">Marivita cryptomonadis</name>
    <dbReference type="NCBI Taxonomy" id="505252"/>
    <lineage>
        <taxon>Bacteria</taxon>
        <taxon>Pseudomonadati</taxon>
        <taxon>Pseudomonadota</taxon>
        <taxon>Alphaproteobacteria</taxon>
        <taxon>Rhodobacterales</taxon>
        <taxon>Roseobacteraceae</taxon>
        <taxon>Marivita</taxon>
    </lineage>
</organism>
<dbReference type="OrthoDB" id="7867818at2"/>
<reference evidence="1 4" key="1">
    <citation type="submission" date="2021-01" db="EMBL/GenBank/DDBJ databases">
        <title>Diatom-associated Roseobacters Show Island Model of Population Structure.</title>
        <authorList>
            <person name="Qu L."/>
            <person name="Feng X."/>
            <person name="Chen Y."/>
            <person name="Li L."/>
            <person name="Wang X."/>
            <person name="Hu Z."/>
            <person name="Wang H."/>
            <person name="Luo H."/>
        </authorList>
    </citation>
    <scope>NUCLEOTIDE SEQUENCE</scope>
    <source>
        <strain evidence="2 4">CC28-63</strain>
        <strain evidence="1">CC28-69</strain>
    </source>
</reference>
<keyword evidence="1" id="KW-0413">Isomerase</keyword>
<dbReference type="AlphaFoldDB" id="A0A9Q2P5L8"/>
<protein>
    <submittedName>
        <fullName evidence="1">N-(5'-phosphoribosyl)anthranilate isomerase</fullName>
    </submittedName>
</protein>
<dbReference type="Proteomes" id="UP000809440">
    <property type="component" value="Unassembled WGS sequence"/>
</dbReference>
<proteinExistence type="predicted"/>
<name>A0A9Q2P5L8_9RHOB</name>
<dbReference type="Proteomes" id="UP000755667">
    <property type="component" value="Unassembled WGS sequence"/>
</dbReference>
<evidence type="ECO:0000313" key="4">
    <source>
        <dbReference type="Proteomes" id="UP000809440"/>
    </source>
</evidence>
<dbReference type="EMBL" id="JAFBXF010000010">
    <property type="protein sequence ID" value="MBM2418332.1"/>
    <property type="molecule type" value="Genomic_DNA"/>
</dbReference>